<evidence type="ECO:0000313" key="1">
    <source>
        <dbReference type="EMBL" id="MEC3859747.1"/>
    </source>
</evidence>
<dbReference type="PANTHER" id="PTHR12475">
    <property type="match status" value="1"/>
</dbReference>
<dbReference type="InterPro" id="IPR051490">
    <property type="entry name" value="THEM6_lcsJ_thioesterase"/>
</dbReference>
<dbReference type="GO" id="GO:0016787">
    <property type="term" value="F:hydrolase activity"/>
    <property type="evidence" value="ECO:0007669"/>
    <property type="project" value="UniProtKB-KW"/>
</dbReference>
<dbReference type="EMBL" id="JAYLLH010000001">
    <property type="protein sequence ID" value="MEC3859747.1"/>
    <property type="molecule type" value="Genomic_DNA"/>
</dbReference>
<comment type="caution">
    <text evidence="1">The sequence shown here is derived from an EMBL/GenBank/DDBJ whole genome shotgun (WGS) entry which is preliminary data.</text>
</comment>
<dbReference type="CDD" id="cd00586">
    <property type="entry name" value="4HBT"/>
    <property type="match status" value="1"/>
</dbReference>
<keyword evidence="2" id="KW-1185">Reference proteome</keyword>
<proteinExistence type="predicted"/>
<dbReference type="InterPro" id="IPR029069">
    <property type="entry name" value="HotDog_dom_sf"/>
</dbReference>
<dbReference type="Gene3D" id="3.10.129.10">
    <property type="entry name" value="Hotdog Thioesterase"/>
    <property type="match status" value="1"/>
</dbReference>
<protein>
    <submittedName>
        <fullName evidence="1">Acyl-CoA thioesterase</fullName>
        <ecNumber evidence="1">3.1.2.-</ecNumber>
    </submittedName>
</protein>
<keyword evidence="1" id="KW-0378">Hydrolase</keyword>
<dbReference type="Proteomes" id="UP001348149">
    <property type="component" value="Unassembled WGS sequence"/>
</dbReference>
<reference evidence="1 2" key="1">
    <citation type="submission" date="2024-01" db="EMBL/GenBank/DDBJ databases">
        <title>Mesobacterium rodlantinim sp. nov., isolated from shallow sea hydrothermal systems off Kueishantao Island.</title>
        <authorList>
            <person name="Su Z."/>
            <person name="Tang K."/>
        </authorList>
    </citation>
    <scope>NUCLEOTIDE SEQUENCE [LARGE SCALE GENOMIC DNA]</scope>
    <source>
        <strain evidence="1 2">TK19101</strain>
    </source>
</reference>
<name>A0ABU6HBA8_9RHOB</name>
<dbReference type="PANTHER" id="PTHR12475:SF4">
    <property type="entry name" value="PROTEIN THEM6"/>
    <property type="match status" value="1"/>
</dbReference>
<organism evidence="1 2">
    <name type="scientific">Mesobacterium hydrothermale</name>
    <dbReference type="NCBI Taxonomy" id="3111907"/>
    <lineage>
        <taxon>Bacteria</taxon>
        <taxon>Pseudomonadati</taxon>
        <taxon>Pseudomonadota</taxon>
        <taxon>Alphaproteobacteria</taxon>
        <taxon>Rhodobacterales</taxon>
        <taxon>Roseobacteraceae</taxon>
        <taxon>Mesobacterium</taxon>
    </lineage>
</organism>
<dbReference type="EC" id="3.1.2.-" evidence="1"/>
<gene>
    <name evidence="1" type="ORF">VK792_00500</name>
</gene>
<dbReference type="SUPFAM" id="SSF54637">
    <property type="entry name" value="Thioesterase/thiol ester dehydrase-isomerase"/>
    <property type="match status" value="1"/>
</dbReference>
<sequence length="178" mass="20662">MYPIVRMVKELIVSRKAPALPLEGEHVSHHICWPWDLDIWMELNNGRTLTLYDLGRIPLARRVGLIGALARNRWGLTMAGACVRYRRRIRAFERVTMRSRAVCWDDRFIYLEQSMWKKNGECASHILYRSAVTDRNGIVPPARVLADMGHDLTSPPMPDWITTWIAAEAQRPWPPMQD</sequence>
<dbReference type="RefSeq" id="WP_326295230.1">
    <property type="nucleotide sequence ID" value="NZ_JAYLLH010000001.1"/>
</dbReference>
<dbReference type="Pfam" id="PF13279">
    <property type="entry name" value="4HBT_2"/>
    <property type="match status" value="1"/>
</dbReference>
<accession>A0ABU6HBA8</accession>
<evidence type="ECO:0000313" key="2">
    <source>
        <dbReference type="Proteomes" id="UP001348149"/>
    </source>
</evidence>